<name>A0A3D9BAE1_9FLAO</name>
<reference evidence="1 2" key="1">
    <citation type="journal article" date="2004" name="Emerg. Infect. Dis.">
        <title>Amoebae-resisting bacteria isolated from human nasal swabs by amoebal coculture.</title>
        <authorList>
            <person name="Greub G."/>
            <person name="La Scola B."/>
            <person name="Raoult D."/>
        </authorList>
    </citation>
    <scope>NUCLEOTIDE SEQUENCE [LARGE SCALE GENOMIC DNA]</scope>
    <source>
        <strain evidence="1 2">CCUG 51329</strain>
    </source>
</reference>
<organism evidence="1 2">
    <name type="scientific">Candidatus Chryseobacterium massiliense</name>
    <dbReference type="NCBI Taxonomy" id="204089"/>
    <lineage>
        <taxon>Bacteria</taxon>
        <taxon>Pseudomonadati</taxon>
        <taxon>Bacteroidota</taxon>
        <taxon>Flavobacteriia</taxon>
        <taxon>Flavobacteriales</taxon>
        <taxon>Weeksellaceae</taxon>
        <taxon>Chryseobacterium group</taxon>
        <taxon>Chryseobacterium</taxon>
    </lineage>
</organism>
<proteinExistence type="predicted"/>
<dbReference type="Proteomes" id="UP000256924">
    <property type="component" value="Unassembled WGS sequence"/>
</dbReference>
<keyword evidence="2" id="KW-1185">Reference proteome</keyword>
<evidence type="ECO:0008006" key="3">
    <source>
        <dbReference type="Google" id="ProtNLM"/>
    </source>
</evidence>
<protein>
    <recommendedName>
        <fullName evidence="3">DUF3853 family protein</fullName>
    </recommendedName>
</protein>
<dbReference type="EMBL" id="QNVU01000014">
    <property type="protein sequence ID" value="REC50621.1"/>
    <property type="molecule type" value="Genomic_DNA"/>
</dbReference>
<comment type="caution">
    <text evidence="1">The sequence shown here is derived from an EMBL/GenBank/DDBJ whole genome shotgun (WGS) entry which is preliminary data.</text>
</comment>
<gene>
    <name evidence="1" type="ORF">DRF68_08995</name>
</gene>
<dbReference type="InterPro" id="IPR024363">
    <property type="entry name" value="DUF3853"/>
</dbReference>
<accession>A0A3D9BAE1</accession>
<dbReference type="Pfam" id="PF12964">
    <property type="entry name" value="DUF3853"/>
    <property type="match status" value="1"/>
</dbReference>
<evidence type="ECO:0000313" key="2">
    <source>
        <dbReference type="Proteomes" id="UP000256924"/>
    </source>
</evidence>
<dbReference type="AlphaFoldDB" id="A0A3D9BAE1"/>
<sequence length="83" mass="9139">MREINPNTPIWQLTVGEFLEVSKSLISEKKYEYGLKGLAKILGCSVSKASEVKSSGLLDEAIIQNGNIIIIDKEKALSLFAKK</sequence>
<evidence type="ECO:0000313" key="1">
    <source>
        <dbReference type="EMBL" id="REC50621.1"/>
    </source>
</evidence>
<dbReference type="RefSeq" id="WP_116098414.1">
    <property type="nucleotide sequence ID" value="NZ_QNVU01000014.1"/>
</dbReference>